<dbReference type="InterPro" id="IPR029045">
    <property type="entry name" value="ClpP/crotonase-like_dom_sf"/>
</dbReference>
<comment type="similarity">
    <text evidence="1">Belongs to the enoyl-CoA hydratase/isomerase family.</text>
</comment>
<dbReference type="SUPFAM" id="SSF52096">
    <property type="entry name" value="ClpP/crotonase"/>
    <property type="match status" value="1"/>
</dbReference>
<dbReference type="GO" id="GO:0016836">
    <property type="term" value="F:hydro-lyase activity"/>
    <property type="evidence" value="ECO:0007669"/>
    <property type="project" value="UniProtKB-ARBA"/>
</dbReference>
<name>A0A1I4S8G3_PSUAM</name>
<keyword evidence="4" id="KW-1185">Reference proteome</keyword>
<evidence type="ECO:0000313" key="4">
    <source>
        <dbReference type="Proteomes" id="UP000199614"/>
    </source>
</evidence>
<evidence type="ECO:0000313" key="3">
    <source>
        <dbReference type="EMBL" id="SFM60777.1"/>
    </source>
</evidence>
<accession>A0A1I4S8G3</accession>
<dbReference type="STRING" id="260086.SAMN05216207_1001304"/>
<reference evidence="3 4" key="1">
    <citation type="submission" date="2016-10" db="EMBL/GenBank/DDBJ databases">
        <authorList>
            <person name="de Groot N.N."/>
        </authorList>
    </citation>
    <scope>NUCLEOTIDE SEQUENCE [LARGE SCALE GENOMIC DNA]</scope>
    <source>
        <strain evidence="3 4">CGMCC 4.1877</strain>
    </source>
</reference>
<evidence type="ECO:0000256" key="2">
    <source>
        <dbReference type="ARBA" id="ARBA00023239"/>
    </source>
</evidence>
<keyword evidence="2" id="KW-0456">Lyase</keyword>
<protein>
    <submittedName>
        <fullName evidence="3">Enoyl-CoA hydratase</fullName>
    </submittedName>
</protein>
<dbReference type="RefSeq" id="WP_093335965.1">
    <property type="nucleotide sequence ID" value="NZ_FOUY01000001.1"/>
</dbReference>
<dbReference type="EMBL" id="FOUY01000001">
    <property type="protein sequence ID" value="SFM60777.1"/>
    <property type="molecule type" value="Genomic_DNA"/>
</dbReference>
<sequence length="80" mass="8201">MILASGNGPDRGGGGPTAIVGLPRTAVAAAKEAVDVAFGATLGEGVRFERHAFQALFATPDQAEGMAAFLEERTPDYGPR</sequence>
<dbReference type="Proteomes" id="UP000199614">
    <property type="component" value="Unassembled WGS sequence"/>
</dbReference>
<dbReference type="AlphaFoldDB" id="A0A1I4S8G3"/>
<dbReference type="InterPro" id="IPR014748">
    <property type="entry name" value="Enoyl-CoA_hydra_C"/>
</dbReference>
<proteinExistence type="inferred from homology"/>
<dbReference type="FunFam" id="1.10.12.10:FF:000001">
    <property type="entry name" value="Probable enoyl-CoA hydratase, mitochondrial"/>
    <property type="match status" value="1"/>
</dbReference>
<dbReference type="OrthoDB" id="8452484at2"/>
<gene>
    <name evidence="3" type="ORF">SAMN05216207_1001304</name>
</gene>
<dbReference type="Gene3D" id="1.10.12.10">
    <property type="entry name" value="Lyase 2-enoyl-coa Hydratase, Chain A, domain 2"/>
    <property type="match status" value="1"/>
</dbReference>
<evidence type="ECO:0000256" key="1">
    <source>
        <dbReference type="ARBA" id="ARBA00005254"/>
    </source>
</evidence>
<organism evidence="3 4">
    <name type="scientific">Pseudonocardia ammonioxydans</name>
    <dbReference type="NCBI Taxonomy" id="260086"/>
    <lineage>
        <taxon>Bacteria</taxon>
        <taxon>Bacillati</taxon>
        <taxon>Actinomycetota</taxon>
        <taxon>Actinomycetes</taxon>
        <taxon>Pseudonocardiales</taxon>
        <taxon>Pseudonocardiaceae</taxon>
        <taxon>Pseudonocardia</taxon>
    </lineage>
</organism>